<organism evidence="1 2">
    <name type="scientific">Microbacterium foliorum</name>
    <dbReference type="NCBI Taxonomy" id="104336"/>
    <lineage>
        <taxon>Bacteria</taxon>
        <taxon>Bacillati</taxon>
        <taxon>Actinomycetota</taxon>
        <taxon>Actinomycetes</taxon>
        <taxon>Micrococcales</taxon>
        <taxon>Microbacteriaceae</taxon>
        <taxon>Microbacterium</taxon>
    </lineage>
</organism>
<evidence type="ECO:0000313" key="2">
    <source>
        <dbReference type="Proteomes" id="UP000316125"/>
    </source>
</evidence>
<dbReference type="Proteomes" id="UP000316125">
    <property type="component" value="Chromosome"/>
</dbReference>
<dbReference type="AlphaFoldDB" id="A0A4Y5YT75"/>
<dbReference type="OrthoDB" id="618894at2"/>
<evidence type="ECO:0000313" key="1">
    <source>
        <dbReference type="EMBL" id="QDE35808.1"/>
    </source>
</evidence>
<sequence>MLWPFGTTWRPVRQKRRTTVDLRWLSARTWTRRWYPQGIDLGLWHGRRTLAVSWFRQRLDGHHLASRVAFVDLERSRHLDVLLAVDEGGELQPAPIHAGGLAWFDDRLFVAATGRGIWEFDLADIRRVRGAEARRVAGARGRGLRATALIAVRTRVHPIDLRCSYLGRVFDDDGTPLRRVLIGEYTKDEKGRIAEFTVPDSDDDDFREESRFTPGITQMQGAARWGDRHFISQSDGMRAGALWTGSRDALVRDRMPLPVGCEDLALDIDAKLLWSLGEHPWKRVVRGIPFRALSLDG</sequence>
<name>A0A4Y5YT75_9MICO</name>
<proteinExistence type="predicted"/>
<reference evidence="1 2" key="1">
    <citation type="submission" date="2019-06" db="EMBL/GenBank/DDBJ databases">
        <title>Complete genome of Microbacterium foliorum M2.</title>
        <authorList>
            <person name="Cao G."/>
        </authorList>
    </citation>
    <scope>NUCLEOTIDE SEQUENCE [LARGE SCALE GENOMIC DNA]</scope>
    <source>
        <strain evidence="1 2">M2</strain>
    </source>
</reference>
<accession>A0A4Y5YT75</accession>
<gene>
    <name evidence="1" type="ORF">FIV50_14040</name>
</gene>
<protein>
    <submittedName>
        <fullName evidence="1">Uncharacterized protein</fullName>
    </submittedName>
</protein>
<dbReference type="EMBL" id="CP041040">
    <property type="protein sequence ID" value="QDE35808.1"/>
    <property type="molecule type" value="Genomic_DNA"/>
</dbReference>
<dbReference type="RefSeq" id="WP_140037954.1">
    <property type="nucleotide sequence ID" value="NZ_CP041040.1"/>
</dbReference>